<dbReference type="Pfam" id="PF00172">
    <property type="entry name" value="Zn_clus"/>
    <property type="match status" value="1"/>
</dbReference>
<dbReference type="PROSITE" id="PS50048">
    <property type="entry name" value="ZN2_CY6_FUNGAL_2"/>
    <property type="match status" value="1"/>
</dbReference>
<dbReference type="PROSITE" id="PS00463">
    <property type="entry name" value="ZN2_CY6_FUNGAL_1"/>
    <property type="match status" value="1"/>
</dbReference>
<dbReference type="CDD" id="cd00067">
    <property type="entry name" value="GAL4"/>
    <property type="match status" value="1"/>
</dbReference>
<accession>A0A6A6XKJ0</accession>
<keyword evidence="4" id="KW-0804">Transcription</keyword>
<dbReference type="GO" id="GO:0000981">
    <property type="term" value="F:DNA-binding transcription factor activity, RNA polymerase II-specific"/>
    <property type="evidence" value="ECO:0007669"/>
    <property type="project" value="InterPro"/>
</dbReference>
<evidence type="ECO:0000256" key="4">
    <source>
        <dbReference type="ARBA" id="ARBA00023163"/>
    </source>
</evidence>
<evidence type="ECO:0000259" key="6">
    <source>
        <dbReference type="PROSITE" id="PS50048"/>
    </source>
</evidence>
<organism evidence="7 8">
    <name type="scientific">Melanomma pulvis-pyrius CBS 109.77</name>
    <dbReference type="NCBI Taxonomy" id="1314802"/>
    <lineage>
        <taxon>Eukaryota</taxon>
        <taxon>Fungi</taxon>
        <taxon>Dikarya</taxon>
        <taxon>Ascomycota</taxon>
        <taxon>Pezizomycotina</taxon>
        <taxon>Dothideomycetes</taxon>
        <taxon>Pleosporomycetidae</taxon>
        <taxon>Pleosporales</taxon>
        <taxon>Melanommataceae</taxon>
        <taxon>Melanomma</taxon>
    </lineage>
</organism>
<protein>
    <recommendedName>
        <fullName evidence="6">Zn(2)-C6 fungal-type domain-containing protein</fullName>
    </recommendedName>
</protein>
<name>A0A6A6XKJ0_9PLEO</name>
<sequence length="507" mass="57072">MSSVAENPSAARMSCITCRNQKRKCSKEIPACELCRRNQRRCEYPVECPIGSTAELSMGYKVSTEIRPTFPALVFFDYYTFQGQRNRVEIPRVDLPWEFRSAIGGPDQVVRELDAYFSSFQLFFPVVSKLRMHHNLTTNIEHLTADTVLLLLTMRLMLHIDRNPSPENALYDQVKRCNAFVERSGVVTMKLLQSNLLLAFYEFSHAIFPAAYFTIRHSASIGLALGIHSRSPPFQVLSPSTSWCELEERRRTWWGVIMLDRYINIGTGSNEFSCADAKPNDLLPMNEECWDKGESTLIQSLAVSSSTDVTASPFTRASQAAHLLSRILRHINGKHDDYQTYYDEAKQLHYIITSFHAALSQEFLNSEDEVSQIRLLTAVGLCFSAKMALYDTYTCAEVDINGGIGTDAQLSMQQIALNEIKHTCLAVYSLANTLISMSNGGADVRGMSPLVCNCLYAAGMHYSCYIRETRQVEMQRGLAVILESLRGLGAIWGIAREYLNVLESGNF</sequence>
<keyword evidence="2" id="KW-0479">Metal-binding</keyword>
<dbReference type="Pfam" id="PF04082">
    <property type="entry name" value="Fungal_trans"/>
    <property type="match status" value="1"/>
</dbReference>
<evidence type="ECO:0000256" key="2">
    <source>
        <dbReference type="ARBA" id="ARBA00022723"/>
    </source>
</evidence>
<dbReference type="Gene3D" id="4.10.240.10">
    <property type="entry name" value="Zn(2)-C6 fungal-type DNA-binding domain"/>
    <property type="match status" value="1"/>
</dbReference>
<dbReference type="PANTHER" id="PTHR47338:SF20">
    <property type="entry name" value="ZN(II)2CYS6 TRANSCRIPTION FACTOR (EUROFUNG)"/>
    <property type="match status" value="1"/>
</dbReference>
<dbReference type="OrthoDB" id="3862662at2759"/>
<evidence type="ECO:0000256" key="3">
    <source>
        <dbReference type="ARBA" id="ARBA00023015"/>
    </source>
</evidence>
<dbReference type="InterPro" id="IPR036864">
    <property type="entry name" value="Zn2-C6_fun-type_DNA-bd_sf"/>
</dbReference>
<feature type="domain" description="Zn(2)-C6 fungal-type" evidence="6">
    <location>
        <begin position="14"/>
        <end position="44"/>
    </location>
</feature>
<dbReference type="EMBL" id="MU001827">
    <property type="protein sequence ID" value="KAF2796593.1"/>
    <property type="molecule type" value="Genomic_DNA"/>
</dbReference>
<dbReference type="CDD" id="cd12148">
    <property type="entry name" value="fungal_TF_MHR"/>
    <property type="match status" value="1"/>
</dbReference>
<evidence type="ECO:0000256" key="5">
    <source>
        <dbReference type="ARBA" id="ARBA00023242"/>
    </source>
</evidence>
<dbReference type="GO" id="GO:0006351">
    <property type="term" value="P:DNA-templated transcription"/>
    <property type="evidence" value="ECO:0007669"/>
    <property type="project" value="InterPro"/>
</dbReference>
<keyword evidence="8" id="KW-1185">Reference proteome</keyword>
<dbReference type="PANTHER" id="PTHR47338">
    <property type="entry name" value="ZN(II)2CYS6 TRANSCRIPTION FACTOR (EUROFUNG)-RELATED"/>
    <property type="match status" value="1"/>
</dbReference>
<evidence type="ECO:0000313" key="8">
    <source>
        <dbReference type="Proteomes" id="UP000799757"/>
    </source>
</evidence>
<dbReference type="GO" id="GO:0008270">
    <property type="term" value="F:zinc ion binding"/>
    <property type="evidence" value="ECO:0007669"/>
    <property type="project" value="InterPro"/>
</dbReference>
<dbReference type="AlphaFoldDB" id="A0A6A6XKJ0"/>
<dbReference type="InterPro" id="IPR007219">
    <property type="entry name" value="XnlR_reg_dom"/>
</dbReference>
<dbReference type="GO" id="GO:0003677">
    <property type="term" value="F:DNA binding"/>
    <property type="evidence" value="ECO:0007669"/>
    <property type="project" value="InterPro"/>
</dbReference>
<reference evidence="7" key="1">
    <citation type="journal article" date="2020" name="Stud. Mycol.">
        <title>101 Dothideomycetes genomes: a test case for predicting lifestyles and emergence of pathogens.</title>
        <authorList>
            <person name="Haridas S."/>
            <person name="Albert R."/>
            <person name="Binder M."/>
            <person name="Bloem J."/>
            <person name="Labutti K."/>
            <person name="Salamov A."/>
            <person name="Andreopoulos B."/>
            <person name="Baker S."/>
            <person name="Barry K."/>
            <person name="Bills G."/>
            <person name="Bluhm B."/>
            <person name="Cannon C."/>
            <person name="Castanera R."/>
            <person name="Culley D."/>
            <person name="Daum C."/>
            <person name="Ezra D."/>
            <person name="Gonzalez J."/>
            <person name="Henrissat B."/>
            <person name="Kuo A."/>
            <person name="Liang C."/>
            <person name="Lipzen A."/>
            <person name="Lutzoni F."/>
            <person name="Magnuson J."/>
            <person name="Mondo S."/>
            <person name="Nolan M."/>
            <person name="Ohm R."/>
            <person name="Pangilinan J."/>
            <person name="Park H.-J."/>
            <person name="Ramirez L."/>
            <person name="Alfaro M."/>
            <person name="Sun H."/>
            <person name="Tritt A."/>
            <person name="Yoshinaga Y."/>
            <person name="Zwiers L.-H."/>
            <person name="Turgeon B."/>
            <person name="Goodwin S."/>
            <person name="Spatafora J."/>
            <person name="Crous P."/>
            <person name="Grigoriev I."/>
        </authorList>
    </citation>
    <scope>NUCLEOTIDE SEQUENCE</scope>
    <source>
        <strain evidence="7">CBS 109.77</strain>
    </source>
</reference>
<proteinExistence type="predicted"/>
<dbReference type="InterPro" id="IPR001138">
    <property type="entry name" value="Zn2Cys6_DnaBD"/>
</dbReference>
<gene>
    <name evidence="7" type="ORF">K505DRAFT_271080</name>
</gene>
<dbReference type="InterPro" id="IPR050815">
    <property type="entry name" value="TF_fung"/>
</dbReference>
<dbReference type="Proteomes" id="UP000799757">
    <property type="component" value="Unassembled WGS sequence"/>
</dbReference>
<keyword evidence="3" id="KW-0805">Transcription regulation</keyword>
<dbReference type="SUPFAM" id="SSF57701">
    <property type="entry name" value="Zn2/Cys6 DNA-binding domain"/>
    <property type="match status" value="1"/>
</dbReference>
<dbReference type="GO" id="GO:0005634">
    <property type="term" value="C:nucleus"/>
    <property type="evidence" value="ECO:0007669"/>
    <property type="project" value="UniProtKB-SubCell"/>
</dbReference>
<evidence type="ECO:0000313" key="7">
    <source>
        <dbReference type="EMBL" id="KAF2796593.1"/>
    </source>
</evidence>
<keyword evidence="5" id="KW-0539">Nucleus</keyword>
<comment type="subcellular location">
    <subcellularLocation>
        <location evidence="1">Nucleus</location>
    </subcellularLocation>
</comment>
<evidence type="ECO:0000256" key="1">
    <source>
        <dbReference type="ARBA" id="ARBA00004123"/>
    </source>
</evidence>